<dbReference type="EMBL" id="JABFOR010000043">
    <property type="protein sequence ID" value="NOJ73360.1"/>
    <property type="molecule type" value="Genomic_DNA"/>
</dbReference>
<sequence length="66" mass="7216">MDSSPNSIFSINRTYTTHLVKAIEAAQAKADELGLDLSKCSTTVDRSNLQNSLIPASSRFGSIRRM</sequence>
<gene>
    <name evidence="1" type="ORF">HMI46_22795</name>
</gene>
<evidence type="ECO:0000313" key="2">
    <source>
        <dbReference type="Proteomes" id="UP000552038"/>
    </source>
</evidence>
<organism evidence="1 2">
    <name type="scientific">Paenibacillus alvei</name>
    <name type="common">Bacillus alvei</name>
    <dbReference type="NCBI Taxonomy" id="44250"/>
    <lineage>
        <taxon>Bacteria</taxon>
        <taxon>Bacillati</taxon>
        <taxon>Bacillota</taxon>
        <taxon>Bacilli</taxon>
        <taxon>Bacillales</taxon>
        <taxon>Paenibacillaceae</taxon>
        <taxon>Paenibacillus</taxon>
    </lineage>
</organism>
<evidence type="ECO:0000313" key="1">
    <source>
        <dbReference type="EMBL" id="NOJ73360.1"/>
    </source>
</evidence>
<reference evidence="1 2" key="1">
    <citation type="submission" date="2020-05" db="EMBL/GenBank/DDBJ databases">
        <title>Whole genome sequencing and identification of novel metabolites from Paenibacillus alvei strain JR949.</title>
        <authorList>
            <person name="Rajendhran J."/>
            <person name="Sree Pranav P."/>
            <person name="Mahalakshmi B."/>
            <person name="Karthikeyan R."/>
        </authorList>
    </citation>
    <scope>NUCLEOTIDE SEQUENCE [LARGE SCALE GENOMIC DNA]</scope>
    <source>
        <strain evidence="1 2">JR949</strain>
    </source>
</reference>
<dbReference type="Proteomes" id="UP000552038">
    <property type="component" value="Unassembled WGS sequence"/>
</dbReference>
<accession>A0AAP7DKT7</accession>
<name>A0AAP7DKT7_PAEAL</name>
<dbReference type="AlphaFoldDB" id="A0AAP7DKT7"/>
<protein>
    <submittedName>
        <fullName evidence="1">Uncharacterized protein</fullName>
    </submittedName>
</protein>
<proteinExistence type="predicted"/>
<comment type="caution">
    <text evidence="1">The sequence shown here is derived from an EMBL/GenBank/DDBJ whole genome shotgun (WGS) entry which is preliminary data.</text>
</comment>